<dbReference type="RefSeq" id="WP_186771634.1">
    <property type="nucleotide sequence ID" value="NZ_JACOMF010000019.1"/>
</dbReference>
<dbReference type="EMBL" id="JACOMF010000019">
    <property type="protein sequence ID" value="MBC4016868.1"/>
    <property type="molecule type" value="Genomic_DNA"/>
</dbReference>
<feature type="region of interest" description="Disordered" evidence="1">
    <location>
        <begin position="331"/>
        <end position="357"/>
    </location>
</feature>
<evidence type="ECO:0000313" key="3">
    <source>
        <dbReference type="EMBL" id="MBC4016868.1"/>
    </source>
</evidence>
<reference evidence="3" key="1">
    <citation type="submission" date="2020-08" db="EMBL/GenBank/DDBJ databases">
        <authorList>
            <person name="Hu Y."/>
            <person name="Nguyen S.V."/>
            <person name="Li F."/>
            <person name="Fanning S."/>
        </authorList>
    </citation>
    <scope>NUCLEOTIDE SEQUENCE</scope>
    <source>
        <strain evidence="3">SYSU D8009</strain>
    </source>
</reference>
<dbReference type="Proteomes" id="UP000600101">
    <property type="component" value="Unassembled WGS sequence"/>
</dbReference>
<comment type="caution">
    <text evidence="3">The sequence shown here is derived from an EMBL/GenBank/DDBJ whole genome shotgun (WGS) entry which is preliminary data.</text>
</comment>
<evidence type="ECO:0000259" key="2">
    <source>
        <dbReference type="Pfam" id="PF14238"/>
    </source>
</evidence>
<dbReference type="AlphaFoldDB" id="A0A9X0R0Z9"/>
<keyword evidence="4" id="KW-1185">Reference proteome</keyword>
<evidence type="ECO:0000256" key="1">
    <source>
        <dbReference type="SAM" id="MobiDB-lite"/>
    </source>
</evidence>
<dbReference type="InterPro" id="IPR025641">
    <property type="entry name" value="DUF4340"/>
</dbReference>
<gene>
    <name evidence="3" type="ORF">H7965_16225</name>
</gene>
<sequence length="357" mass="38622">MKRRNLLLLGSTAAVTVAAFVVLTPKSIEHQEVATGGLAFPGLADRLQGAARIEVRKPDAALILVRQGEAWLLPEKGNYPVRPEKVREMLVGLTELRLVEARTADPAQLDRLGVDDPARAGSSALLLRVLDGAGAPLAELVVGRRRVRTQGNVPESIYVRRPAEAQAWLAEGRLPVDADPQLWIDRDLANLPQDRIRRLEVTRAGEPPLVLARAEEADARLRIVEPADTAADEVAVEEVARGFEYLTFLDVKPAAEMPGIAAGEGRFGLIEGLTVMVAGSKDGNNFWVRLTAEGGPEAERLNTRWRGWAYQVGDWKEKAFLPRLAELLPRPAEPAPPAEAAPSAPPESPAPLAAPAR</sequence>
<proteinExistence type="predicted"/>
<evidence type="ECO:0000313" key="4">
    <source>
        <dbReference type="Proteomes" id="UP000600101"/>
    </source>
</evidence>
<feature type="compositionally biased region" description="Pro residues" evidence="1">
    <location>
        <begin position="331"/>
        <end position="349"/>
    </location>
</feature>
<protein>
    <submittedName>
        <fullName evidence="3">DUF4340 domain-containing protein</fullName>
    </submittedName>
</protein>
<dbReference type="Pfam" id="PF14238">
    <property type="entry name" value="DUF4340"/>
    <property type="match status" value="1"/>
</dbReference>
<accession>A0A9X0R0Z9</accession>
<organism evidence="3 4">
    <name type="scientific">Siccirubricoccus deserti</name>
    <dbReference type="NCBI Taxonomy" id="2013562"/>
    <lineage>
        <taxon>Bacteria</taxon>
        <taxon>Pseudomonadati</taxon>
        <taxon>Pseudomonadota</taxon>
        <taxon>Alphaproteobacteria</taxon>
        <taxon>Acetobacterales</taxon>
        <taxon>Roseomonadaceae</taxon>
        <taxon>Siccirubricoccus</taxon>
    </lineage>
</organism>
<feature type="domain" description="DUF4340" evidence="2">
    <location>
        <begin position="71"/>
        <end position="255"/>
    </location>
</feature>
<name>A0A9X0R0Z9_9PROT</name>